<evidence type="ECO:0000259" key="7">
    <source>
        <dbReference type="PROSITE" id="PS50110"/>
    </source>
</evidence>
<keyword evidence="9" id="KW-1185">Reference proteome</keyword>
<evidence type="ECO:0000313" key="8">
    <source>
        <dbReference type="EMBL" id="EGF91013.1"/>
    </source>
</evidence>
<proteinExistence type="predicted"/>
<organism evidence="8 9">
    <name type="scientific">Asticcacaulis biprosthecium C19</name>
    <dbReference type="NCBI Taxonomy" id="715226"/>
    <lineage>
        <taxon>Bacteria</taxon>
        <taxon>Pseudomonadati</taxon>
        <taxon>Pseudomonadota</taxon>
        <taxon>Alphaproteobacteria</taxon>
        <taxon>Caulobacterales</taxon>
        <taxon>Caulobacteraceae</taxon>
        <taxon>Asticcacaulis</taxon>
    </lineage>
</organism>
<keyword evidence="1 5" id="KW-0597">Phosphoprotein</keyword>
<dbReference type="InterPro" id="IPR039420">
    <property type="entry name" value="WalR-like"/>
</dbReference>
<dbReference type="Pfam" id="PF00072">
    <property type="entry name" value="Response_reg"/>
    <property type="match status" value="1"/>
</dbReference>
<dbReference type="CDD" id="cd17535">
    <property type="entry name" value="REC_NarL-like"/>
    <property type="match status" value="1"/>
</dbReference>
<dbReference type="InterPro" id="IPR016032">
    <property type="entry name" value="Sig_transdc_resp-reg_C-effctor"/>
</dbReference>
<dbReference type="Gene3D" id="3.40.50.2300">
    <property type="match status" value="1"/>
</dbReference>
<evidence type="ECO:0000256" key="5">
    <source>
        <dbReference type="PROSITE-ProRule" id="PRU00169"/>
    </source>
</evidence>
<dbReference type="STRING" id="715226.ABI_24260"/>
<feature type="modified residue" description="4-aspartylphosphate" evidence="5">
    <location>
        <position position="70"/>
    </location>
</feature>
<dbReference type="SUPFAM" id="SSF46894">
    <property type="entry name" value="C-terminal effector domain of the bipartite response regulators"/>
    <property type="match status" value="1"/>
</dbReference>
<dbReference type="SMART" id="SM00448">
    <property type="entry name" value="REC"/>
    <property type="match status" value="1"/>
</dbReference>
<dbReference type="GO" id="GO:0006355">
    <property type="term" value="P:regulation of DNA-templated transcription"/>
    <property type="evidence" value="ECO:0007669"/>
    <property type="project" value="InterPro"/>
</dbReference>
<dbReference type="InterPro" id="IPR058245">
    <property type="entry name" value="NreC/VraR/RcsB-like_REC"/>
</dbReference>
<feature type="domain" description="Response regulatory" evidence="7">
    <location>
        <begin position="20"/>
        <end position="135"/>
    </location>
</feature>
<gene>
    <name evidence="8" type="ORF">ABI_24260</name>
</gene>
<feature type="domain" description="HTH luxR-type" evidence="6">
    <location>
        <begin position="161"/>
        <end position="226"/>
    </location>
</feature>
<keyword evidence="2" id="KW-0805">Transcription regulation</keyword>
<evidence type="ECO:0000256" key="1">
    <source>
        <dbReference type="ARBA" id="ARBA00022553"/>
    </source>
</evidence>
<dbReference type="CDD" id="cd06170">
    <property type="entry name" value="LuxR_C_like"/>
    <property type="match status" value="1"/>
</dbReference>
<dbReference type="Pfam" id="PF00196">
    <property type="entry name" value="GerE"/>
    <property type="match status" value="1"/>
</dbReference>
<dbReference type="GO" id="GO:0003677">
    <property type="term" value="F:DNA binding"/>
    <property type="evidence" value="ECO:0007669"/>
    <property type="project" value="UniProtKB-KW"/>
</dbReference>
<evidence type="ECO:0000256" key="2">
    <source>
        <dbReference type="ARBA" id="ARBA00023015"/>
    </source>
</evidence>
<evidence type="ECO:0000259" key="6">
    <source>
        <dbReference type="PROSITE" id="PS50043"/>
    </source>
</evidence>
<dbReference type="PANTHER" id="PTHR43214">
    <property type="entry name" value="TWO-COMPONENT RESPONSE REGULATOR"/>
    <property type="match status" value="1"/>
</dbReference>
<dbReference type="RefSeq" id="WP_006273199.1">
    <property type="nucleotide sequence ID" value="NZ_GL883078.1"/>
</dbReference>
<evidence type="ECO:0000313" key="9">
    <source>
        <dbReference type="Proteomes" id="UP000006512"/>
    </source>
</evidence>
<dbReference type="GO" id="GO:0000160">
    <property type="term" value="P:phosphorelay signal transduction system"/>
    <property type="evidence" value="ECO:0007669"/>
    <property type="project" value="InterPro"/>
</dbReference>
<keyword evidence="3" id="KW-0238">DNA-binding</keyword>
<name>F4QNV5_9CAUL</name>
<dbReference type="SMART" id="SM00421">
    <property type="entry name" value="HTH_LUXR"/>
    <property type="match status" value="1"/>
</dbReference>
<keyword evidence="4" id="KW-0804">Transcription</keyword>
<dbReference type="InterPro" id="IPR011006">
    <property type="entry name" value="CheY-like_superfamily"/>
</dbReference>
<dbReference type="PROSITE" id="PS50110">
    <property type="entry name" value="RESPONSE_REGULATORY"/>
    <property type="match status" value="1"/>
</dbReference>
<accession>F4QNV5</accession>
<dbReference type="PROSITE" id="PS50043">
    <property type="entry name" value="HTH_LUXR_2"/>
    <property type="match status" value="1"/>
</dbReference>
<dbReference type="PRINTS" id="PR00038">
    <property type="entry name" value="HTHLUXR"/>
</dbReference>
<dbReference type="AlphaFoldDB" id="F4QNV5"/>
<reference evidence="9" key="1">
    <citation type="submission" date="2011-03" db="EMBL/GenBank/DDBJ databases">
        <title>Draft genome sequence of Brevundimonas diminuta.</title>
        <authorList>
            <person name="Brown P.J.B."/>
            <person name="Buechlein A."/>
            <person name="Hemmerich C."/>
            <person name="Brun Y.V."/>
        </authorList>
    </citation>
    <scope>NUCLEOTIDE SEQUENCE [LARGE SCALE GENOMIC DNA]</scope>
    <source>
        <strain evidence="9">C19</strain>
    </source>
</reference>
<dbReference type="InterPro" id="IPR001789">
    <property type="entry name" value="Sig_transdc_resp-reg_receiver"/>
</dbReference>
<evidence type="ECO:0000256" key="4">
    <source>
        <dbReference type="ARBA" id="ARBA00023163"/>
    </source>
</evidence>
<evidence type="ECO:0000256" key="3">
    <source>
        <dbReference type="ARBA" id="ARBA00023125"/>
    </source>
</evidence>
<dbReference type="HOGENOM" id="CLU_000445_90_10_5"/>
<dbReference type="eggNOG" id="COG2197">
    <property type="taxonomic scope" value="Bacteria"/>
</dbReference>
<dbReference type="PANTHER" id="PTHR43214:SF41">
    <property type="entry name" value="NITRATE_NITRITE RESPONSE REGULATOR PROTEIN NARP"/>
    <property type="match status" value="1"/>
</dbReference>
<dbReference type="InterPro" id="IPR000792">
    <property type="entry name" value="Tscrpt_reg_LuxR_C"/>
</dbReference>
<protein>
    <submittedName>
        <fullName evidence="8">Response regulator</fullName>
    </submittedName>
</protein>
<dbReference type="SUPFAM" id="SSF52172">
    <property type="entry name" value="CheY-like"/>
    <property type="match status" value="1"/>
</dbReference>
<dbReference type="Proteomes" id="UP000006512">
    <property type="component" value="Unassembled WGS sequence"/>
</dbReference>
<dbReference type="EMBL" id="GL883078">
    <property type="protein sequence ID" value="EGF91013.1"/>
    <property type="molecule type" value="Genomic_DNA"/>
</dbReference>
<sequence>MTTFTPSSGLETSETAARYRVLIVEDNLLFRHYLADSLLAAPEVTVIGAVGRVAHAVAFAEQAPDLVLLDLGLPDGGGLEVIAAIREKAPACKFLVITVFEDRASVLKTLRAGADGYVLKDATSEHLVSYVRSALAGVNPISSRAARHLLKISDEGEAQPVTSSHPPLRPREKEMLEHIAQGLSQKAVARLMNLSPHTVAEYTQNIYRKLSVKSRGAAVFEAIQHKLIDLPERPAS</sequence>